<reference evidence="1" key="1">
    <citation type="journal article" date="2023" name="Plant J.">
        <title>Genome sequences and population genomics provide insights into the demographic history, inbreeding, and mutation load of two 'living fossil' tree species of Dipteronia.</title>
        <authorList>
            <person name="Feng Y."/>
            <person name="Comes H.P."/>
            <person name="Chen J."/>
            <person name="Zhu S."/>
            <person name="Lu R."/>
            <person name="Zhang X."/>
            <person name="Li P."/>
            <person name="Qiu J."/>
            <person name="Olsen K.M."/>
            <person name="Qiu Y."/>
        </authorList>
    </citation>
    <scope>NUCLEOTIDE SEQUENCE</scope>
    <source>
        <strain evidence="1">NBL</strain>
    </source>
</reference>
<keyword evidence="2" id="KW-1185">Reference proteome</keyword>
<dbReference type="Proteomes" id="UP001281410">
    <property type="component" value="Unassembled WGS sequence"/>
</dbReference>
<evidence type="ECO:0000313" key="1">
    <source>
        <dbReference type="EMBL" id="KAK3228251.1"/>
    </source>
</evidence>
<protein>
    <submittedName>
        <fullName evidence="1">Uncharacterized protein</fullName>
    </submittedName>
</protein>
<sequence length="72" mass="7895">MAVKRGILLVLDSGLVPFQVETDSLLLVNLISNGNLAAHTLAKMALSIDSDCYWLDDLPPCVERHIRFDASV</sequence>
<gene>
    <name evidence="1" type="ORF">Dsin_008113</name>
</gene>
<accession>A0AAE0B1E8</accession>
<dbReference type="EMBL" id="JANJYJ010000002">
    <property type="protein sequence ID" value="KAK3228251.1"/>
    <property type="molecule type" value="Genomic_DNA"/>
</dbReference>
<evidence type="ECO:0000313" key="2">
    <source>
        <dbReference type="Proteomes" id="UP001281410"/>
    </source>
</evidence>
<dbReference type="AlphaFoldDB" id="A0AAE0B1E8"/>
<name>A0AAE0B1E8_9ROSI</name>
<proteinExistence type="predicted"/>
<organism evidence="1 2">
    <name type="scientific">Dipteronia sinensis</name>
    <dbReference type="NCBI Taxonomy" id="43782"/>
    <lineage>
        <taxon>Eukaryota</taxon>
        <taxon>Viridiplantae</taxon>
        <taxon>Streptophyta</taxon>
        <taxon>Embryophyta</taxon>
        <taxon>Tracheophyta</taxon>
        <taxon>Spermatophyta</taxon>
        <taxon>Magnoliopsida</taxon>
        <taxon>eudicotyledons</taxon>
        <taxon>Gunneridae</taxon>
        <taxon>Pentapetalae</taxon>
        <taxon>rosids</taxon>
        <taxon>malvids</taxon>
        <taxon>Sapindales</taxon>
        <taxon>Sapindaceae</taxon>
        <taxon>Hippocastanoideae</taxon>
        <taxon>Acereae</taxon>
        <taxon>Dipteronia</taxon>
    </lineage>
</organism>
<comment type="caution">
    <text evidence="1">The sequence shown here is derived from an EMBL/GenBank/DDBJ whole genome shotgun (WGS) entry which is preliminary data.</text>
</comment>